<evidence type="ECO:0000256" key="3">
    <source>
        <dbReference type="ARBA" id="ARBA00022475"/>
    </source>
</evidence>
<keyword evidence="3" id="KW-1003">Cell membrane</keyword>
<evidence type="ECO:0000256" key="4">
    <source>
        <dbReference type="ARBA" id="ARBA00022692"/>
    </source>
</evidence>
<dbReference type="Pfam" id="PF00528">
    <property type="entry name" value="BPD_transp_1"/>
    <property type="match status" value="1"/>
</dbReference>
<dbReference type="PANTHER" id="PTHR32243:SF18">
    <property type="entry name" value="INNER MEMBRANE ABC TRANSPORTER PERMEASE PROTEIN YCJP"/>
    <property type="match status" value="1"/>
</dbReference>
<keyword evidence="5 7" id="KW-1133">Transmembrane helix</keyword>
<reference evidence="9 10" key="1">
    <citation type="submission" date="2017-08" db="EMBL/GenBank/DDBJ databases">
        <title>Infants hospitalized years apart are colonized by the same room-sourced microbial strains.</title>
        <authorList>
            <person name="Brooks B."/>
            <person name="Olm M.R."/>
            <person name="Firek B.A."/>
            <person name="Baker R."/>
            <person name="Thomas B.C."/>
            <person name="Morowitz M.J."/>
            <person name="Banfield J.F."/>
        </authorList>
    </citation>
    <scope>NUCLEOTIDE SEQUENCE [LARGE SCALE GENOMIC DNA]</scope>
    <source>
        <strain evidence="9">S2_005_001_R2_27</strain>
    </source>
</reference>
<evidence type="ECO:0000256" key="2">
    <source>
        <dbReference type="ARBA" id="ARBA00022448"/>
    </source>
</evidence>
<evidence type="ECO:0000313" key="10">
    <source>
        <dbReference type="Proteomes" id="UP000248887"/>
    </source>
</evidence>
<dbReference type="Proteomes" id="UP000248887">
    <property type="component" value="Unassembled WGS sequence"/>
</dbReference>
<proteinExistence type="inferred from homology"/>
<name>A0A2W5QRQ0_ANCNO</name>
<dbReference type="PROSITE" id="PS50928">
    <property type="entry name" value="ABC_TM1"/>
    <property type="match status" value="1"/>
</dbReference>
<dbReference type="InterPro" id="IPR000515">
    <property type="entry name" value="MetI-like"/>
</dbReference>
<dbReference type="PANTHER" id="PTHR32243">
    <property type="entry name" value="MALTOSE TRANSPORT SYSTEM PERMEASE-RELATED"/>
    <property type="match status" value="1"/>
</dbReference>
<keyword evidence="4 7" id="KW-0812">Transmembrane</keyword>
<feature type="transmembrane region" description="Helical" evidence="7">
    <location>
        <begin position="189"/>
        <end position="210"/>
    </location>
</feature>
<dbReference type="Gene3D" id="1.10.3720.10">
    <property type="entry name" value="MetI-like"/>
    <property type="match status" value="1"/>
</dbReference>
<dbReference type="InterPro" id="IPR050901">
    <property type="entry name" value="BP-dep_ABC_trans_perm"/>
</dbReference>
<evidence type="ECO:0000313" key="9">
    <source>
        <dbReference type="EMBL" id="PZQ79574.1"/>
    </source>
</evidence>
<evidence type="ECO:0000256" key="1">
    <source>
        <dbReference type="ARBA" id="ARBA00004651"/>
    </source>
</evidence>
<sequence>MTRKPSTLRRILTTDLPVALIVLFAMAPFVWMILTSLTPSAQIAATGVALSPSGWSLDNYARLIEQTSFLKNMLDSLIVAGGTMVVGLAVAVSAAYAFSRFRFRGRTVLMLQFLLINMFPVVLLILPLFVLMRRLGLLDTHFALILANATVAIPFAVWMLTSYVGAIPKSLDEAAMTDGCSRLTTLRRIVLPLMMPGIISTGIYIFITAWNEYLYALTLGGRNVRTVTVAIQTLIGEYQIEWGLLAAGAVVGALPATLLFLIVQRRLIGGLTQGAVKG</sequence>
<feature type="transmembrane region" description="Helical" evidence="7">
    <location>
        <begin position="77"/>
        <end position="98"/>
    </location>
</feature>
<comment type="similarity">
    <text evidence="7">Belongs to the binding-protein-dependent transport system permease family.</text>
</comment>
<dbReference type="InterPro" id="IPR035906">
    <property type="entry name" value="MetI-like_sf"/>
</dbReference>
<dbReference type="GO" id="GO:0055085">
    <property type="term" value="P:transmembrane transport"/>
    <property type="evidence" value="ECO:0007669"/>
    <property type="project" value="InterPro"/>
</dbReference>
<feature type="domain" description="ABC transmembrane type-1" evidence="8">
    <location>
        <begin position="73"/>
        <end position="263"/>
    </location>
</feature>
<keyword evidence="2 7" id="KW-0813">Transport</keyword>
<evidence type="ECO:0000256" key="5">
    <source>
        <dbReference type="ARBA" id="ARBA00022989"/>
    </source>
</evidence>
<feature type="transmembrane region" description="Helical" evidence="7">
    <location>
        <begin position="142"/>
        <end position="168"/>
    </location>
</feature>
<feature type="transmembrane region" description="Helical" evidence="7">
    <location>
        <begin position="242"/>
        <end position="263"/>
    </location>
</feature>
<keyword evidence="6 7" id="KW-0472">Membrane</keyword>
<comment type="caution">
    <text evidence="9">The sequence shown here is derived from an EMBL/GenBank/DDBJ whole genome shotgun (WGS) entry which is preliminary data.</text>
</comment>
<dbReference type="GO" id="GO:0005886">
    <property type="term" value="C:plasma membrane"/>
    <property type="evidence" value="ECO:0007669"/>
    <property type="project" value="UniProtKB-SubCell"/>
</dbReference>
<gene>
    <name evidence="9" type="ORF">DI549_19805</name>
</gene>
<protein>
    <submittedName>
        <fullName evidence="9">Carbohydrate ABC transporter permease</fullName>
    </submittedName>
</protein>
<dbReference type="EMBL" id="QFQD01000083">
    <property type="protein sequence ID" value="PZQ79574.1"/>
    <property type="molecule type" value="Genomic_DNA"/>
</dbReference>
<feature type="transmembrane region" description="Helical" evidence="7">
    <location>
        <begin position="12"/>
        <end position="34"/>
    </location>
</feature>
<evidence type="ECO:0000256" key="6">
    <source>
        <dbReference type="ARBA" id="ARBA00023136"/>
    </source>
</evidence>
<dbReference type="SUPFAM" id="SSF161098">
    <property type="entry name" value="MetI-like"/>
    <property type="match status" value="1"/>
</dbReference>
<organism evidence="9 10">
    <name type="scientific">Ancylobacter novellus</name>
    <name type="common">Thiobacillus novellus</name>
    <dbReference type="NCBI Taxonomy" id="921"/>
    <lineage>
        <taxon>Bacteria</taxon>
        <taxon>Pseudomonadati</taxon>
        <taxon>Pseudomonadota</taxon>
        <taxon>Alphaproteobacteria</taxon>
        <taxon>Hyphomicrobiales</taxon>
        <taxon>Xanthobacteraceae</taxon>
        <taxon>Ancylobacter</taxon>
    </lineage>
</organism>
<evidence type="ECO:0000256" key="7">
    <source>
        <dbReference type="RuleBase" id="RU363032"/>
    </source>
</evidence>
<accession>A0A2W5QRQ0</accession>
<dbReference type="CDD" id="cd06261">
    <property type="entry name" value="TM_PBP2"/>
    <property type="match status" value="1"/>
</dbReference>
<evidence type="ECO:0000259" key="8">
    <source>
        <dbReference type="PROSITE" id="PS50928"/>
    </source>
</evidence>
<feature type="transmembrane region" description="Helical" evidence="7">
    <location>
        <begin position="110"/>
        <end position="130"/>
    </location>
</feature>
<dbReference type="AlphaFoldDB" id="A0A2W5QRQ0"/>
<comment type="subcellular location">
    <subcellularLocation>
        <location evidence="1 7">Cell membrane</location>
        <topology evidence="1 7">Multi-pass membrane protein</topology>
    </subcellularLocation>
</comment>